<protein>
    <submittedName>
        <fullName evidence="3">Tyrosine-type recombinase/integrase</fullName>
    </submittedName>
</protein>
<keyword evidence="4" id="KW-1185">Reference proteome</keyword>
<accession>A0ABY5VIK5</accession>
<keyword evidence="1" id="KW-0233">DNA recombination</keyword>
<dbReference type="Pfam" id="PF00589">
    <property type="entry name" value="Phage_integrase"/>
    <property type="match status" value="1"/>
</dbReference>
<evidence type="ECO:0000313" key="3">
    <source>
        <dbReference type="EMBL" id="UWP60142.1"/>
    </source>
</evidence>
<sequence length="77" mass="8759">MLAEKEDRAPVLIPHISAHILRHTGCTRMAECGLDPKILQYIMGHADIGITMNIYNHVDEARVKNEMQKAESIVKYE</sequence>
<dbReference type="PROSITE" id="PS51898">
    <property type="entry name" value="TYR_RECOMBINASE"/>
    <property type="match status" value="1"/>
</dbReference>
<dbReference type="InterPro" id="IPR002104">
    <property type="entry name" value="Integrase_catalytic"/>
</dbReference>
<dbReference type="Gene3D" id="1.10.443.10">
    <property type="entry name" value="Intergrase catalytic core"/>
    <property type="match status" value="1"/>
</dbReference>
<name>A0ABY5VIK5_9FIRM</name>
<evidence type="ECO:0000256" key="1">
    <source>
        <dbReference type="ARBA" id="ARBA00023172"/>
    </source>
</evidence>
<organism evidence="3 4">
    <name type="scientific">Ruminococcus gauvreauii</name>
    <dbReference type="NCBI Taxonomy" id="438033"/>
    <lineage>
        <taxon>Bacteria</taxon>
        <taxon>Bacillati</taxon>
        <taxon>Bacillota</taxon>
        <taxon>Clostridia</taxon>
        <taxon>Eubacteriales</taxon>
        <taxon>Oscillospiraceae</taxon>
        <taxon>Ruminococcus</taxon>
    </lineage>
</organism>
<proteinExistence type="predicted"/>
<gene>
    <name evidence="3" type="ORF">NQ502_03545</name>
</gene>
<dbReference type="SUPFAM" id="SSF56349">
    <property type="entry name" value="DNA breaking-rejoining enzymes"/>
    <property type="match status" value="1"/>
</dbReference>
<dbReference type="InterPro" id="IPR013762">
    <property type="entry name" value="Integrase-like_cat_sf"/>
</dbReference>
<dbReference type="InterPro" id="IPR011010">
    <property type="entry name" value="DNA_brk_join_enz"/>
</dbReference>
<evidence type="ECO:0000313" key="4">
    <source>
        <dbReference type="Proteomes" id="UP001060164"/>
    </source>
</evidence>
<evidence type="ECO:0000259" key="2">
    <source>
        <dbReference type="PROSITE" id="PS51898"/>
    </source>
</evidence>
<dbReference type="Proteomes" id="UP001060164">
    <property type="component" value="Chromosome"/>
</dbReference>
<reference evidence="3" key="1">
    <citation type="journal article" date="2022" name="Cell">
        <title>Design, construction, and in vivo augmentation of a complex gut microbiome.</title>
        <authorList>
            <person name="Cheng A.G."/>
            <person name="Ho P.Y."/>
            <person name="Aranda-Diaz A."/>
            <person name="Jain S."/>
            <person name="Yu F.B."/>
            <person name="Meng X."/>
            <person name="Wang M."/>
            <person name="Iakiviak M."/>
            <person name="Nagashima K."/>
            <person name="Zhao A."/>
            <person name="Murugkar P."/>
            <person name="Patil A."/>
            <person name="Atabakhsh K."/>
            <person name="Weakley A."/>
            <person name="Yan J."/>
            <person name="Brumbaugh A.R."/>
            <person name="Higginbottom S."/>
            <person name="Dimas A."/>
            <person name="Shiver A.L."/>
            <person name="Deutschbauer A."/>
            <person name="Neff N."/>
            <person name="Sonnenburg J.L."/>
            <person name="Huang K.C."/>
            <person name="Fischbach M.A."/>
        </authorList>
    </citation>
    <scope>NUCLEOTIDE SEQUENCE</scope>
    <source>
        <strain evidence="3">DSM 19829</strain>
    </source>
</reference>
<dbReference type="RefSeq" id="WP_083963495.1">
    <property type="nucleotide sequence ID" value="NZ_CABLBR010000039.1"/>
</dbReference>
<dbReference type="EMBL" id="CP102290">
    <property type="protein sequence ID" value="UWP60142.1"/>
    <property type="molecule type" value="Genomic_DNA"/>
</dbReference>
<feature type="domain" description="Tyr recombinase" evidence="2">
    <location>
        <begin position="1"/>
        <end position="68"/>
    </location>
</feature>